<keyword evidence="1" id="KW-0812">Transmembrane</keyword>
<evidence type="ECO:0000256" key="1">
    <source>
        <dbReference type="SAM" id="Phobius"/>
    </source>
</evidence>
<sequence>NFVTMDLSECIFVWAPMVQGGPNATTTGLSSHLFLYLTFVAQGIEVLPGYILKTYRRISDLL</sequence>
<reference evidence="2" key="1">
    <citation type="submission" date="2020-07" db="EMBL/GenBank/DDBJ databases">
        <authorList>
            <person name="Nazaruddin N."/>
        </authorList>
    </citation>
    <scope>NUCLEOTIDE SEQUENCE</scope>
</reference>
<feature type="non-terminal residue" evidence="2">
    <location>
        <position position="1"/>
    </location>
</feature>
<organism evidence="2 3">
    <name type="scientific">Heterotrigona itama</name>
    <dbReference type="NCBI Taxonomy" id="395501"/>
    <lineage>
        <taxon>Eukaryota</taxon>
        <taxon>Metazoa</taxon>
        <taxon>Ecdysozoa</taxon>
        <taxon>Arthropoda</taxon>
        <taxon>Hexapoda</taxon>
        <taxon>Insecta</taxon>
        <taxon>Pterygota</taxon>
        <taxon>Neoptera</taxon>
        <taxon>Endopterygota</taxon>
        <taxon>Hymenoptera</taxon>
        <taxon>Apocrita</taxon>
        <taxon>Aculeata</taxon>
        <taxon>Apoidea</taxon>
        <taxon>Anthophila</taxon>
        <taxon>Apidae</taxon>
        <taxon>Heterotrigona</taxon>
    </lineage>
</organism>
<gene>
    <name evidence="2" type="ORF">MHI_LOCUS213938</name>
</gene>
<keyword evidence="3" id="KW-1185">Reference proteome</keyword>
<evidence type="ECO:0000313" key="3">
    <source>
        <dbReference type="Proteomes" id="UP000752696"/>
    </source>
</evidence>
<accession>A0A6V7GXQ2</accession>
<protein>
    <submittedName>
        <fullName evidence="2">Uncharacterized protein</fullName>
    </submittedName>
</protein>
<dbReference type="EMBL" id="CAJDYZ010004262">
    <property type="protein sequence ID" value="CAD1471175.1"/>
    <property type="molecule type" value="Genomic_DNA"/>
</dbReference>
<feature type="transmembrane region" description="Helical" evidence="1">
    <location>
        <begin position="33"/>
        <end position="52"/>
    </location>
</feature>
<keyword evidence="1" id="KW-0472">Membrane</keyword>
<feature type="non-terminal residue" evidence="2">
    <location>
        <position position="62"/>
    </location>
</feature>
<comment type="caution">
    <text evidence="2">The sequence shown here is derived from an EMBL/GenBank/DDBJ whole genome shotgun (WGS) entry which is preliminary data.</text>
</comment>
<dbReference type="AlphaFoldDB" id="A0A6V7GXQ2"/>
<dbReference type="Proteomes" id="UP000752696">
    <property type="component" value="Unassembled WGS sequence"/>
</dbReference>
<proteinExistence type="predicted"/>
<keyword evidence="1" id="KW-1133">Transmembrane helix</keyword>
<evidence type="ECO:0000313" key="2">
    <source>
        <dbReference type="EMBL" id="CAD1471175.1"/>
    </source>
</evidence>
<name>A0A6V7GXQ2_9HYME</name>